<feature type="compositionally biased region" description="Polar residues" evidence="1">
    <location>
        <begin position="178"/>
        <end position="188"/>
    </location>
</feature>
<feature type="compositionally biased region" description="Pro residues" evidence="1">
    <location>
        <begin position="8"/>
        <end position="22"/>
    </location>
</feature>
<keyword evidence="3" id="KW-1185">Reference proteome</keyword>
<feature type="compositionally biased region" description="Polar residues" evidence="1">
    <location>
        <begin position="199"/>
        <end position="208"/>
    </location>
</feature>
<comment type="caution">
    <text evidence="2">The sequence shown here is derived from an EMBL/GenBank/DDBJ whole genome shotgun (WGS) entry which is preliminary data.</text>
</comment>
<sequence>MARKRGKPPQPSPSPKTPPLPLDPKLHGSPCPNVHEATTGKLNDATMRMIRDAHDEVCADACKTPNRAASNIHADDATNRATSIHDVDDASNCAASIHVDDASNRAASSKIHDACPNQIDACTHADGVGIGPLGREEEIAFGSIMDTIDALDDKQSKSVLLKLDQIREKIKENRKSSDLVNKQSSKGKSVNKGGEKAETSSTTSQGSE</sequence>
<evidence type="ECO:0000313" key="3">
    <source>
        <dbReference type="Proteomes" id="UP001372338"/>
    </source>
</evidence>
<reference evidence="2 3" key="1">
    <citation type="submission" date="2024-01" db="EMBL/GenBank/DDBJ databases">
        <title>The genomes of 5 underutilized Papilionoideae crops provide insights into root nodulation and disease resistanc.</title>
        <authorList>
            <person name="Yuan L."/>
        </authorList>
    </citation>
    <scope>NUCLEOTIDE SEQUENCE [LARGE SCALE GENOMIC DNA]</scope>
    <source>
        <strain evidence="2">ZHUSHIDOU_FW_LH</strain>
        <tissue evidence="2">Leaf</tissue>
    </source>
</reference>
<dbReference type="EMBL" id="JAYWIO010000005">
    <property type="protein sequence ID" value="KAK7259988.1"/>
    <property type="molecule type" value="Genomic_DNA"/>
</dbReference>
<dbReference type="Proteomes" id="UP001372338">
    <property type="component" value="Unassembled WGS sequence"/>
</dbReference>
<feature type="region of interest" description="Disordered" evidence="1">
    <location>
        <begin position="171"/>
        <end position="208"/>
    </location>
</feature>
<proteinExistence type="predicted"/>
<organism evidence="2 3">
    <name type="scientific">Crotalaria pallida</name>
    <name type="common">Smooth rattlebox</name>
    <name type="synonym">Crotalaria striata</name>
    <dbReference type="NCBI Taxonomy" id="3830"/>
    <lineage>
        <taxon>Eukaryota</taxon>
        <taxon>Viridiplantae</taxon>
        <taxon>Streptophyta</taxon>
        <taxon>Embryophyta</taxon>
        <taxon>Tracheophyta</taxon>
        <taxon>Spermatophyta</taxon>
        <taxon>Magnoliopsida</taxon>
        <taxon>eudicotyledons</taxon>
        <taxon>Gunneridae</taxon>
        <taxon>Pentapetalae</taxon>
        <taxon>rosids</taxon>
        <taxon>fabids</taxon>
        <taxon>Fabales</taxon>
        <taxon>Fabaceae</taxon>
        <taxon>Papilionoideae</taxon>
        <taxon>50 kb inversion clade</taxon>
        <taxon>genistoids sensu lato</taxon>
        <taxon>core genistoids</taxon>
        <taxon>Crotalarieae</taxon>
        <taxon>Crotalaria</taxon>
    </lineage>
</organism>
<dbReference type="AlphaFoldDB" id="A0AAN9HXN2"/>
<name>A0AAN9HXN2_CROPI</name>
<protein>
    <submittedName>
        <fullName evidence="2">Uncharacterized protein</fullName>
    </submittedName>
</protein>
<evidence type="ECO:0000256" key="1">
    <source>
        <dbReference type="SAM" id="MobiDB-lite"/>
    </source>
</evidence>
<gene>
    <name evidence="2" type="ORF">RIF29_25654</name>
</gene>
<evidence type="ECO:0000313" key="2">
    <source>
        <dbReference type="EMBL" id="KAK7259988.1"/>
    </source>
</evidence>
<accession>A0AAN9HXN2</accession>
<feature type="region of interest" description="Disordered" evidence="1">
    <location>
        <begin position="1"/>
        <end position="40"/>
    </location>
</feature>